<feature type="repeat" description="ANK" evidence="3">
    <location>
        <begin position="64"/>
        <end position="96"/>
    </location>
</feature>
<dbReference type="PANTHER" id="PTHR24126:SF14">
    <property type="entry name" value="ANK_REP_REGION DOMAIN-CONTAINING PROTEIN"/>
    <property type="match status" value="1"/>
</dbReference>
<dbReference type="Pfam" id="PF00023">
    <property type="entry name" value="Ank"/>
    <property type="match status" value="1"/>
</dbReference>
<keyword evidence="4" id="KW-1185">Reference proteome</keyword>
<keyword evidence="2 3" id="KW-0040">ANK repeat</keyword>
<dbReference type="Pfam" id="PF12796">
    <property type="entry name" value="Ank_2"/>
    <property type="match status" value="1"/>
</dbReference>
<gene>
    <name evidence="5" type="primary">LOC108569271</name>
</gene>
<dbReference type="RefSeq" id="XP_017786257.1">
    <property type="nucleotide sequence ID" value="XM_017930768.1"/>
</dbReference>
<dbReference type="GeneID" id="108569271"/>
<dbReference type="PROSITE" id="PS50297">
    <property type="entry name" value="ANK_REP_REGION"/>
    <property type="match status" value="2"/>
</dbReference>
<dbReference type="Gene3D" id="1.25.40.20">
    <property type="entry name" value="Ankyrin repeat-containing domain"/>
    <property type="match status" value="2"/>
</dbReference>
<dbReference type="InterPro" id="IPR036770">
    <property type="entry name" value="Ankyrin_rpt-contain_sf"/>
</dbReference>
<evidence type="ECO:0000256" key="1">
    <source>
        <dbReference type="ARBA" id="ARBA00022737"/>
    </source>
</evidence>
<proteinExistence type="predicted"/>
<evidence type="ECO:0000313" key="4">
    <source>
        <dbReference type="Proteomes" id="UP000695000"/>
    </source>
</evidence>
<accession>A0ABM1NHF7</accession>
<evidence type="ECO:0000256" key="3">
    <source>
        <dbReference type="PROSITE-ProRule" id="PRU00023"/>
    </source>
</evidence>
<dbReference type="SMART" id="SM00248">
    <property type="entry name" value="ANK"/>
    <property type="match status" value="3"/>
</dbReference>
<dbReference type="SUPFAM" id="SSF48403">
    <property type="entry name" value="Ankyrin repeat"/>
    <property type="match status" value="1"/>
</dbReference>
<organism evidence="4 5">
    <name type="scientific">Nicrophorus vespilloides</name>
    <name type="common">Boreal carrion beetle</name>
    <dbReference type="NCBI Taxonomy" id="110193"/>
    <lineage>
        <taxon>Eukaryota</taxon>
        <taxon>Metazoa</taxon>
        <taxon>Ecdysozoa</taxon>
        <taxon>Arthropoda</taxon>
        <taxon>Hexapoda</taxon>
        <taxon>Insecta</taxon>
        <taxon>Pterygota</taxon>
        <taxon>Neoptera</taxon>
        <taxon>Endopterygota</taxon>
        <taxon>Coleoptera</taxon>
        <taxon>Polyphaga</taxon>
        <taxon>Staphyliniformia</taxon>
        <taxon>Silphidae</taxon>
        <taxon>Nicrophorinae</taxon>
        <taxon>Nicrophorus</taxon>
    </lineage>
</organism>
<keyword evidence="1" id="KW-0677">Repeat</keyword>
<reference evidence="5" key="1">
    <citation type="submission" date="2025-08" db="UniProtKB">
        <authorList>
            <consortium name="RefSeq"/>
        </authorList>
    </citation>
    <scope>IDENTIFICATION</scope>
    <source>
        <tissue evidence="5">Whole Larva</tissue>
    </source>
</reference>
<protein>
    <submittedName>
        <fullName evidence="5">Ankyrin repeat domain-containing protein 49-like</fullName>
    </submittedName>
</protein>
<dbReference type="PROSITE" id="PS50088">
    <property type="entry name" value="ANK_REPEAT"/>
    <property type="match status" value="2"/>
</dbReference>
<dbReference type="PRINTS" id="PR01415">
    <property type="entry name" value="ANKYRIN"/>
</dbReference>
<dbReference type="PANTHER" id="PTHR24126">
    <property type="entry name" value="ANKYRIN REPEAT, PH AND SEC7 DOMAIN CONTAINING PROTEIN SECG-RELATED"/>
    <property type="match status" value="1"/>
</dbReference>
<sequence>MESESSNRFLVSNWEEDLEDYDVETNPHETVEKEILWAAEEGKLEKLKELLKAHPNLVHYKDKDGYTPLHRACYANHLEIVDYLLKMGADIGAKTEMLWEPLHSACQWNHKEIVVKLLQHGADVNALSQGKQTPLHIAASHGSCYDTVQVLLMHPYIKPELQNNSNETAYDIARRSSKYYNIFLMADPLIEAIP</sequence>
<evidence type="ECO:0000256" key="2">
    <source>
        <dbReference type="ARBA" id="ARBA00023043"/>
    </source>
</evidence>
<name>A0ABM1NHF7_NICVS</name>
<dbReference type="Proteomes" id="UP000695000">
    <property type="component" value="Unplaced"/>
</dbReference>
<evidence type="ECO:0000313" key="5">
    <source>
        <dbReference type="RefSeq" id="XP_017786257.1"/>
    </source>
</evidence>
<feature type="repeat" description="ANK" evidence="3">
    <location>
        <begin position="101"/>
        <end position="129"/>
    </location>
</feature>
<dbReference type="InterPro" id="IPR002110">
    <property type="entry name" value="Ankyrin_rpt"/>
</dbReference>